<dbReference type="PANTHER" id="PTHR26379:SF474">
    <property type="entry name" value="OS08G0228200 PROTEIN"/>
    <property type="match status" value="1"/>
</dbReference>
<evidence type="ECO:0000259" key="3">
    <source>
        <dbReference type="PROSITE" id="PS50097"/>
    </source>
</evidence>
<dbReference type="Gene3D" id="3.30.710.10">
    <property type="entry name" value="Potassium Channel Kv1.1, Chain A"/>
    <property type="match status" value="1"/>
</dbReference>
<dbReference type="Gene3D" id="1.25.40.420">
    <property type="match status" value="1"/>
</dbReference>
<dbReference type="InterPro" id="IPR008974">
    <property type="entry name" value="TRAF-like"/>
</dbReference>
<comment type="pathway">
    <text evidence="1">Protein modification; protein ubiquitination.</text>
</comment>
<dbReference type="Gene3D" id="2.60.210.10">
    <property type="entry name" value="Apoptosis, Tumor Necrosis Factor Receptor Associated Protein 2, Chain A"/>
    <property type="match status" value="1"/>
</dbReference>
<name>A0AAD8TT59_LOLMU</name>
<dbReference type="Pfam" id="PF00651">
    <property type="entry name" value="BTB"/>
    <property type="match status" value="1"/>
</dbReference>
<protein>
    <submittedName>
        <fullName evidence="5">Uncharacterized protein</fullName>
    </submittedName>
</protein>
<dbReference type="AlphaFoldDB" id="A0AAD8TT59"/>
<dbReference type="CDD" id="cd18280">
    <property type="entry name" value="BTB_POZ_BPM_plant"/>
    <property type="match status" value="1"/>
</dbReference>
<reference evidence="5" key="1">
    <citation type="submission" date="2023-07" db="EMBL/GenBank/DDBJ databases">
        <title>A chromosome-level genome assembly of Lolium multiflorum.</title>
        <authorList>
            <person name="Chen Y."/>
            <person name="Copetti D."/>
            <person name="Kolliker R."/>
            <person name="Studer B."/>
        </authorList>
    </citation>
    <scope>NUCLEOTIDE SEQUENCE</scope>
    <source>
        <strain evidence="5">02402/16</strain>
        <tissue evidence="5">Leaf</tissue>
    </source>
</reference>
<comment type="caution">
    <text evidence="5">The sequence shown here is derived from an EMBL/GenBank/DDBJ whole genome shotgun (WGS) entry which is preliminary data.</text>
</comment>
<dbReference type="EMBL" id="JAUUTY010000001">
    <property type="protein sequence ID" value="KAK1692741.1"/>
    <property type="molecule type" value="Genomic_DNA"/>
</dbReference>
<dbReference type="PROSITE" id="PS50097">
    <property type="entry name" value="BTB"/>
    <property type="match status" value="1"/>
</dbReference>
<dbReference type="InterPro" id="IPR011333">
    <property type="entry name" value="SKP1/BTB/POZ_sf"/>
</dbReference>
<dbReference type="Pfam" id="PF24570">
    <property type="entry name" value="BACK_BPM_SPOP"/>
    <property type="match status" value="1"/>
</dbReference>
<feature type="domain" description="BTB" evidence="3">
    <location>
        <begin position="169"/>
        <end position="236"/>
    </location>
</feature>
<sequence>MRTASICSPCAVRGTHTFTITGYSLHRGLGVGKFLKSASFDVGGYLWCICYFPDGMVRRNGGYASVYVGLANELVEGSASVEVRLLDQANKLPPSVVLSKKRRCFSLACVGQFLQPSAYLRDDNLVIECEITVFKEPEVTPTATTIDIPVPPSDLAEYFRELLDKGEEADVVFEVNGEAFPAHKIVVSARSPVFKAELFGPMSDRTRRNIIVEDMQPAVFKALLHFVYTDSLPPVENLDVDEGKEMVKHLLVAADRYAMERMKLICESILCKGLDVENVTGTLALADQHHCSQLKDACLEFITSPERMDDVMASQGYARLKRSYPAAVIDVFERAKKYRII</sequence>
<accession>A0AAD8TT59</accession>
<dbReference type="PROSITE" id="PS50144">
    <property type="entry name" value="MATH"/>
    <property type="match status" value="1"/>
</dbReference>
<feature type="domain" description="MATH" evidence="4">
    <location>
        <begin position="13"/>
        <end position="131"/>
    </location>
</feature>
<dbReference type="InterPro" id="IPR056423">
    <property type="entry name" value="BACK_BPM_SPOP"/>
</dbReference>
<dbReference type="InterPro" id="IPR045005">
    <property type="entry name" value="BPM1-6"/>
</dbReference>
<dbReference type="InterPro" id="IPR000210">
    <property type="entry name" value="BTB/POZ_dom"/>
</dbReference>
<dbReference type="CDD" id="cd00121">
    <property type="entry name" value="MATH"/>
    <property type="match status" value="1"/>
</dbReference>
<dbReference type="PANTHER" id="PTHR26379">
    <property type="entry name" value="BTB/POZ AND MATH DOMAIN-CONTAINING PROTEIN 1"/>
    <property type="match status" value="1"/>
</dbReference>
<organism evidence="5 6">
    <name type="scientific">Lolium multiflorum</name>
    <name type="common">Italian ryegrass</name>
    <name type="synonym">Lolium perenne subsp. multiflorum</name>
    <dbReference type="NCBI Taxonomy" id="4521"/>
    <lineage>
        <taxon>Eukaryota</taxon>
        <taxon>Viridiplantae</taxon>
        <taxon>Streptophyta</taxon>
        <taxon>Embryophyta</taxon>
        <taxon>Tracheophyta</taxon>
        <taxon>Spermatophyta</taxon>
        <taxon>Magnoliopsida</taxon>
        <taxon>Liliopsida</taxon>
        <taxon>Poales</taxon>
        <taxon>Poaceae</taxon>
        <taxon>BOP clade</taxon>
        <taxon>Pooideae</taxon>
        <taxon>Poodae</taxon>
        <taxon>Poeae</taxon>
        <taxon>Poeae Chloroplast Group 2 (Poeae type)</taxon>
        <taxon>Loliodinae</taxon>
        <taxon>Loliinae</taxon>
        <taxon>Lolium</taxon>
    </lineage>
</organism>
<comment type="similarity">
    <text evidence="2">Belongs to the Tdpoz family.</text>
</comment>
<dbReference type="SUPFAM" id="SSF54695">
    <property type="entry name" value="POZ domain"/>
    <property type="match status" value="1"/>
</dbReference>
<evidence type="ECO:0000313" key="6">
    <source>
        <dbReference type="Proteomes" id="UP001231189"/>
    </source>
</evidence>
<dbReference type="SMART" id="SM00225">
    <property type="entry name" value="BTB"/>
    <property type="match status" value="1"/>
</dbReference>
<dbReference type="Pfam" id="PF22486">
    <property type="entry name" value="MATH_2"/>
    <property type="match status" value="1"/>
</dbReference>
<keyword evidence="6" id="KW-1185">Reference proteome</keyword>
<dbReference type="InterPro" id="IPR002083">
    <property type="entry name" value="MATH/TRAF_dom"/>
</dbReference>
<dbReference type="Proteomes" id="UP001231189">
    <property type="component" value="Unassembled WGS sequence"/>
</dbReference>
<dbReference type="SUPFAM" id="SSF49599">
    <property type="entry name" value="TRAF domain-like"/>
    <property type="match status" value="1"/>
</dbReference>
<evidence type="ECO:0000259" key="4">
    <source>
        <dbReference type="PROSITE" id="PS50144"/>
    </source>
</evidence>
<gene>
    <name evidence="5" type="ORF">QYE76_009438</name>
</gene>
<evidence type="ECO:0000313" key="5">
    <source>
        <dbReference type="EMBL" id="KAK1692741.1"/>
    </source>
</evidence>
<proteinExistence type="inferred from homology"/>
<evidence type="ECO:0000256" key="2">
    <source>
        <dbReference type="ARBA" id="ARBA00010846"/>
    </source>
</evidence>
<evidence type="ECO:0000256" key="1">
    <source>
        <dbReference type="ARBA" id="ARBA00004906"/>
    </source>
</evidence>
<dbReference type="GO" id="GO:0016567">
    <property type="term" value="P:protein ubiquitination"/>
    <property type="evidence" value="ECO:0007669"/>
    <property type="project" value="InterPro"/>
</dbReference>